<evidence type="ECO:0000313" key="8">
    <source>
        <dbReference type="EMBL" id="WAQ95230.1"/>
    </source>
</evidence>
<dbReference type="EMBL" id="CP111013">
    <property type="protein sequence ID" value="WAQ95230.1"/>
    <property type="molecule type" value="Genomic_DNA"/>
</dbReference>
<dbReference type="InterPro" id="IPR003599">
    <property type="entry name" value="Ig_sub"/>
</dbReference>
<evidence type="ECO:0000256" key="3">
    <source>
        <dbReference type="ARBA" id="ARBA00023157"/>
    </source>
</evidence>
<protein>
    <submittedName>
        <fullName evidence="8">CADM2-like protein</fullName>
    </submittedName>
</protein>
<feature type="domain" description="Ig-like" evidence="7">
    <location>
        <begin position="151"/>
        <end position="234"/>
    </location>
</feature>
<keyword evidence="3" id="KW-1015">Disulfide bond</keyword>
<dbReference type="Proteomes" id="UP001164746">
    <property type="component" value="Chromosome 2"/>
</dbReference>
<name>A0ABY7DFV6_MYAAR</name>
<accession>A0ABY7DFV6</accession>
<dbReference type="PANTHER" id="PTHR11640:SF31">
    <property type="entry name" value="IRREGULAR CHIASM C-ROUGHEST PROTEIN-RELATED"/>
    <property type="match status" value="1"/>
</dbReference>
<dbReference type="Pfam" id="PF08205">
    <property type="entry name" value="C2-set_2"/>
    <property type="match status" value="1"/>
</dbReference>
<evidence type="ECO:0000256" key="5">
    <source>
        <dbReference type="ARBA" id="ARBA00023319"/>
    </source>
</evidence>
<keyword evidence="2 6" id="KW-0472">Membrane</keyword>
<evidence type="ECO:0000256" key="4">
    <source>
        <dbReference type="ARBA" id="ARBA00023180"/>
    </source>
</evidence>
<organism evidence="8 9">
    <name type="scientific">Mya arenaria</name>
    <name type="common">Soft-shell clam</name>
    <dbReference type="NCBI Taxonomy" id="6604"/>
    <lineage>
        <taxon>Eukaryota</taxon>
        <taxon>Metazoa</taxon>
        <taxon>Spiralia</taxon>
        <taxon>Lophotrochozoa</taxon>
        <taxon>Mollusca</taxon>
        <taxon>Bivalvia</taxon>
        <taxon>Autobranchia</taxon>
        <taxon>Heteroconchia</taxon>
        <taxon>Euheterodonta</taxon>
        <taxon>Imparidentia</taxon>
        <taxon>Neoheterodontei</taxon>
        <taxon>Myida</taxon>
        <taxon>Myoidea</taxon>
        <taxon>Myidae</taxon>
        <taxon>Mya</taxon>
    </lineage>
</organism>
<comment type="subcellular location">
    <subcellularLocation>
        <location evidence="1">Membrane</location>
        <topology evidence="1">Single-pass type I membrane protein</topology>
    </subcellularLocation>
</comment>
<evidence type="ECO:0000259" key="7">
    <source>
        <dbReference type="PROSITE" id="PS50835"/>
    </source>
</evidence>
<dbReference type="SMART" id="SM00408">
    <property type="entry name" value="IGc2"/>
    <property type="match status" value="3"/>
</dbReference>
<keyword evidence="5" id="KW-0393">Immunoglobulin domain</keyword>
<evidence type="ECO:0000256" key="2">
    <source>
        <dbReference type="ARBA" id="ARBA00023136"/>
    </source>
</evidence>
<dbReference type="InterPro" id="IPR036179">
    <property type="entry name" value="Ig-like_dom_sf"/>
</dbReference>
<proteinExistence type="predicted"/>
<dbReference type="PANTHER" id="PTHR11640">
    <property type="entry name" value="NEPHRIN"/>
    <property type="match status" value="1"/>
</dbReference>
<sequence length="403" mass="44749">MNSNLQTYRFILVKISFNMELLIYAWSVFYCINAVISSDIISFEANTTLVEDGSAVLLKCLSHKNAFGVNFLKDNIQIGSCNIFDCQVISATKYITSQNTSKDDFNEHYLTITNFSKTLAGTYNCRSYETRDYKMVNLTFAAFITYVNLNPKNDPVSVIENTIYQFECEISIGSPYATVRWFKDNKTIDDIADDIELTQLSTSSQLNEVTRSVLQLQPTKDDHGMRLFCLANNGDGPSIPKCQFNSSVVNENISIRKGQDLTISCSADGNPPPFLMWTYPGGTYSGPTLSLRKIAIDGSRNFTCSSRNTLKPTDGQEVTGSTSFTFAVNVYARPSESGMSIYCVAQNVINKVTSTNSLLLAIIGIPDTPYNVQVKDVKTDAATLKWNQLYTGGLELSVAIELR</sequence>
<feature type="transmembrane region" description="Helical" evidence="6">
    <location>
        <begin position="21"/>
        <end position="41"/>
    </location>
</feature>
<dbReference type="InterPro" id="IPR003598">
    <property type="entry name" value="Ig_sub2"/>
</dbReference>
<keyword evidence="6" id="KW-1133">Transmembrane helix</keyword>
<dbReference type="InterPro" id="IPR007110">
    <property type="entry name" value="Ig-like_dom"/>
</dbReference>
<evidence type="ECO:0000256" key="1">
    <source>
        <dbReference type="ARBA" id="ARBA00004479"/>
    </source>
</evidence>
<dbReference type="SMART" id="SM00409">
    <property type="entry name" value="IG"/>
    <property type="match status" value="3"/>
</dbReference>
<evidence type="ECO:0000313" key="9">
    <source>
        <dbReference type="Proteomes" id="UP001164746"/>
    </source>
</evidence>
<reference evidence="8" key="1">
    <citation type="submission" date="2022-11" db="EMBL/GenBank/DDBJ databases">
        <title>Centuries of genome instability and evolution in soft-shell clam transmissible cancer (bioRxiv).</title>
        <authorList>
            <person name="Hart S.F.M."/>
            <person name="Yonemitsu M.A."/>
            <person name="Giersch R.M."/>
            <person name="Beal B.F."/>
            <person name="Arriagada G."/>
            <person name="Davis B.W."/>
            <person name="Ostrander E.A."/>
            <person name="Goff S.P."/>
            <person name="Metzger M.J."/>
        </authorList>
    </citation>
    <scope>NUCLEOTIDE SEQUENCE</scope>
    <source>
        <strain evidence="8">MELC-2E11</strain>
        <tissue evidence="8">Siphon/mantle</tissue>
    </source>
</reference>
<dbReference type="InterPro" id="IPR051275">
    <property type="entry name" value="Cell_adhesion_signaling"/>
</dbReference>
<gene>
    <name evidence="8" type="ORF">MAR_027920</name>
</gene>
<dbReference type="PROSITE" id="PS50835">
    <property type="entry name" value="IG_LIKE"/>
    <property type="match status" value="2"/>
</dbReference>
<evidence type="ECO:0000256" key="6">
    <source>
        <dbReference type="SAM" id="Phobius"/>
    </source>
</evidence>
<keyword evidence="6" id="KW-0812">Transmembrane</keyword>
<feature type="domain" description="Ig-like" evidence="7">
    <location>
        <begin position="237"/>
        <end position="323"/>
    </location>
</feature>
<dbReference type="SUPFAM" id="SSF48726">
    <property type="entry name" value="Immunoglobulin"/>
    <property type="match status" value="3"/>
</dbReference>
<keyword evidence="4" id="KW-0325">Glycoprotein</keyword>
<feature type="non-terminal residue" evidence="8">
    <location>
        <position position="1"/>
    </location>
</feature>
<dbReference type="InterPro" id="IPR013783">
    <property type="entry name" value="Ig-like_fold"/>
</dbReference>
<dbReference type="Gene3D" id="2.60.40.10">
    <property type="entry name" value="Immunoglobulins"/>
    <property type="match status" value="2"/>
</dbReference>
<keyword evidence="9" id="KW-1185">Reference proteome</keyword>
<dbReference type="InterPro" id="IPR013162">
    <property type="entry name" value="CD80_C2-set"/>
</dbReference>